<gene>
    <name evidence="1" type="ORF">NEIFLAOT_01885</name>
</gene>
<organism evidence="1 2">
    <name type="scientific">Neisseria flavescens NRL30031/H210</name>
    <dbReference type="NCBI Taxonomy" id="546264"/>
    <lineage>
        <taxon>Bacteria</taxon>
        <taxon>Pseudomonadati</taxon>
        <taxon>Pseudomonadota</taxon>
        <taxon>Betaproteobacteria</taxon>
        <taxon>Neisseriales</taxon>
        <taxon>Neisseriaceae</taxon>
        <taxon>Neisseria</taxon>
    </lineage>
</organism>
<sequence length="80" mass="8909">MVKSGFGRMVRYPPGFLGVRFFRWIPVALCFWIPAFAGMTRLGAYDVGFKGLRLEYIIFCGGGDFTLLDGFEGEVIVGDC</sequence>
<reference evidence="1 2" key="1">
    <citation type="submission" date="2009-01" db="EMBL/GenBank/DDBJ databases">
        <authorList>
            <person name="Fulton L."/>
            <person name="Clifton S."/>
            <person name="Chinwalla A.T."/>
            <person name="Mitreva M."/>
            <person name="Sodergren E."/>
            <person name="Weinstock G."/>
            <person name="Clifton S."/>
            <person name="Dooling D.J."/>
            <person name="Fulton B."/>
            <person name="Minx P."/>
            <person name="Pepin K.H."/>
            <person name="Johnson M."/>
            <person name="Bhonagiri V."/>
            <person name="Nash W.E."/>
            <person name="Mardis E.R."/>
            <person name="Wilson R.K."/>
        </authorList>
    </citation>
    <scope>NUCLEOTIDE SEQUENCE [LARGE SCALE GENOMIC DNA]</scope>
    <source>
        <strain evidence="1 2">NRL30031/H210</strain>
    </source>
</reference>
<comment type="caution">
    <text evidence="1">The sequence shown here is derived from an EMBL/GenBank/DDBJ whole genome shotgun (WGS) entry which is preliminary data.</text>
</comment>
<proteinExistence type="predicted"/>
<dbReference type="Proteomes" id="UP000004457">
    <property type="component" value="Unassembled WGS sequence"/>
</dbReference>
<evidence type="ECO:0000313" key="2">
    <source>
        <dbReference type="Proteomes" id="UP000004457"/>
    </source>
</evidence>
<dbReference type="AlphaFoldDB" id="C0EPJ5"/>
<accession>C0EPJ5</accession>
<dbReference type="EMBL" id="ACEN01000090">
    <property type="protein sequence ID" value="EEG33029.1"/>
    <property type="molecule type" value="Genomic_DNA"/>
</dbReference>
<keyword evidence="2" id="KW-1185">Reference proteome</keyword>
<evidence type="ECO:0000313" key="1">
    <source>
        <dbReference type="EMBL" id="EEG33029.1"/>
    </source>
</evidence>
<protein>
    <submittedName>
        <fullName evidence="1">Uncharacterized protein</fullName>
    </submittedName>
</protein>
<name>C0EPJ5_NEIFL</name>